<evidence type="ECO:0000313" key="1">
    <source>
        <dbReference type="EMBL" id="SBV37465.1"/>
    </source>
</evidence>
<name>A0A1Y5Q8M2_9GAMM</name>
<dbReference type="AlphaFoldDB" id="A0A1Y5Q8M2"/>
<dbReference type="EMBL" id="FLTS01000001">
    <property type="protein sequence ID" value="SBV37465.1"/>
    <property type="molecule type" value="Genomic_DNA"/>
</dbReference>
<organism evidence="1">
    <name type="scientific">uncultured Stenotrophomonas sp</name>
    <dbReference type="NCBI Taxonomy" id="165438"/>
    <lineage>
        <taxon>Bacteria</taxon>
        <taxon>Pseudomonadati</taxon>
        <taxon>Pseudomonadota</taxon>
        <taxon>Gammaproteobacteria</taxon>
        <taxon>Lysobacterales</taxon>
        <taxon>Lysobacteraceae</taxon>
        <taxon>Stenotrophomonas</taxon>
        <taxon>environmental samples</taxon>
    </lineage>
</organism>
<proteinExistence type="predicted"/>
<gene>
    <name evidence="1" type="ORF">STPYR_12401</name>
</gene>
<sequence length="153" mass="16590">MALAGAFLAGAVPAQQALPEQPAAIVGDAEDAFRPTPAEGDVTTLGEVRALKPEDDQPLDLYRFRNPVQVEDNRFSRSWSEPPTPEQVSLSGGYLLMGINHGLMAAAKGLHKLTNGRDQIQSAVARPPPELSEQQRLRAQRFCRQQQDCSAGD</sequence>
<reference evidence="1" key="1">
    <citation type="submission" date="2016-03" db="EMBL/GenBank/DDBJ databases">
        <authorList>
            <person name="Ploux O."/>
        </authorList>
    </citation>
    <scope>NUCLEOTIDE SEQUENCE</scope>
    <source>
        <strain evidence="1">UC10</strain>
    </source>
</reference>
<accession>A0A1Y5Q8M2</accession>
<protein>
    <submittedName>
        <fullName evidence="1">Uncharacterized protein</fullName>
    </submittedName>
</protein>